<name>A0A7E4WBU4_PANRE</name>
<keyword evidence="2" id="KW-1185">Reference proteome</keyword>
<dbReference type="AlphaFoldDB" id="A0A7E4WBU4"/>
<accession>A0A7E4WBU4</accession>
<evidence type="ECO:0000313" key="3">
    <source>
        <dbReference type="WBParaSite" id="Pan_g859.t1"/>
    </source>
</evidence>
<reference evidence="3" key="2">
    <citation type="submission" date="2020-10" db="UniProtKB">
        <authorList>
            <consortium name="WormBaseParasite"/>
        </authorList>
    </citation>
    <scope>IDENTIFICATION</scope>
</reference>
<dbReference type="WBParaSite" id="Pan_g859.t1">
    <property type="protein sequence ID" value="Pan_g859.t1"/>
    <property type="gene ID" value="Pan_g859"/>
</dbReference>
<organism evidence="2 3">
    <name type="scientific">Panagrellus redivivus</name>
    <name type="common">Microworm</name>
    <dbReference type="NCBI Taxonomy" id="6233"/>
    <lineage>
        <taxon>Eukaryota</taxon>
        <taxon>Metazoa</taxon>
        <taxon>Ecdysozoa</taxon>
        <taxon>Nematoda</taxon>
        <taxon>Chromadorea</taxon>
        <taxon>Rhabditida</taxon>
        <taxon>Tylenchina</taxon>
        <taxon>Panagrolaimomorpha</taxon>
        <taxon>Panagrolaimoidea</taxon>
        <taxon>Panagrolaimidae</taxon>
        <taxon>Panagrellus</taxon>
    </lineage>
</organism>
<dbReference type="Proteomes" id="UP000492821">
    <property type="component" value="Unassembled WGS sequence"/>
</dbReference>
<sequence length="218" mass="23484">MTKSVPEKEALVTPSADDEQREMDFFEFIKTVDRDSSEVKKYIGASGSLSSVESQANGNSAVPALHKAASVEGGKRKLSEEGTSRSILKPALRMKAFCGRRQETFHSLEVYAADQQEESTSPSHDDVLKMPAIESLRISTPAKDGRGHLHKAYHKINSDPALAGLNRVNKKSNMTLHTVVQPDGGTLGFHSDAKSGVVVPPPIIPAKASPPLKDAKKA</sequence>
<evidence type="ECO:0000313" key="2">
    <source>
        <dbReference type="Proteomes" id="UP000492821"/>
    </source>
</evidence>
<evidence type="ECO:0000256" key="1">
    <source>
        <dbReference type="SAM" id="MobiDB-lite"/>
    </source>
</evidence>
<reference evidence="2" key="1">
    <citation type="journal article" date="2013" name="Genetics">
        <title>The draft genome and transcriptome of Panagrellus redivivus are shaped by the harsh demands of a free-living lifestyle.</title>
        <authorList>
            <person name="Srinivasan J."/>
            <person name="Dillman A.R."/>
            <person name="Macchietto M.G."/>
            <person name="Heikkinen L."/>
            <person name="Lakso M."/>
            <person name="Fracchia K.M."/>
            <person name="Antoshechkin I."/>
            <person name="Mortazavi A."/>
            <person name="Wong G."/>
            <person name="Sternberg P.W."/>
        </authorList>
    </citation>
    <scope>NUCLEOTIDE SEQUENCE [LARGE SCALE GENOMIC DNA]</scope>
    <source>
        <strain evidence="2">MT8872</strain>
    </source>
</reference>
<feature type="region of interest" description="Disordered" evidence="1">
    <location>
        <begin position="198"/>
        <end position="218"/>
    </location>
</feature>
<protein>
    <submittedName>
        <fullName evidence="3">Protein TSSC4</fullName>
    </submittedName>
</protein>
<proteinExistence type="predicted"/>